<name>A0A5C4M5A8_9PSEU</name>
<keyword evidence="2" id="KW-0670">Pyruvate</keyword>
<proteinExistence type="predicted"/>
<dbReference type="Gene3D" id="1.20.120.450">
    <property type="entry name" value="dinb family like domain"/>
    <property type="match status" value="1"/>
</dbReference>
<dbReference type="NCBIfam" id="TIGR03083">
    <property type="entry name" value="maleylpyruvate isomerase family mycothiol-dependent enzyme"/>
    <property type="match status" value="1"/>
</dbReference>
<keyword evidence="3" id="KW-1185">Reference proteome</keyword>
<dbReference type="RefSeq" id="WP_139095223.1">
    <property type="nucleotide sequence ID" value="NZ_VDFW01000003.1"/>
</dbReference>
<sequence length="203" mass="22110">MDTTEKWAAVDKERARVADLLDDLSEVEWTHPSLCENWRVLDVAAHLTAGPHMSVLAALKAFVKARGNFNRMVYATAKDLAATKTRAELVGLIRQSVGSRRLAPSQSLDNALMDVHVHAQDIAIPLGRHLPMPVEAAVASADHLWEIGFPFHARRKWSGRRLIATDAEWSAGEGAEISGPIEALVMLLAGRTATVPRLSGITP</sequence>
<organism evidence="2 3">
    <name type="scientific">Amycolatopsis alkalitolerans</name>
    <dbReference type="NCBI Taxonomy" id="2547244"/>
    <lineage>
        <taxon>Bacteria</taxon>
        <taxon>Bacillati</taxon>
        <taxon>Actinomycetota</taxon>
        <taxon>Actinomycetes</taxon>
        <taxon>Pseudonocardiales</taxon>
        <taxon>Pseudonocardiaceae</taxon>
        <taxon>Amycolatopsis</taxon>
    </lineage>
</organism>
<reference evidence="2 3" key="1">
    <citation type="submission" date="2019-06" db="EMBL/GenBank/DDBJ databases">
        <title>Amycolatopsis alkalitolerans sp. nov., isolated from Gastrodia elata Blume.</title>
        <authorList>
            <person name="Narsing Rao M.P."/>
            <person name="Li W.J."/>
        </authorList>
    </citation>
    <scope>NUCLEOTIDE SEQUENCE [LARGE SCALE GENOMIC DNA]</scope>
    <source>
        <strain evidence="2 3">SYSUP0005</strain>
    </source>
</reference>
<dbReference type="Pfam" id="PF11716">
    <property type="entry name" value="MDMPI_N"/>
    <property type="match status" value="1"/>
</dbReference>
<evidence type="ECO:0000313" key="2">
    <source>
        <dbReference type="EMBL" id="TNC28445.1"/>
    </source>
</evidence>
<accession>A0A5C4M5A8</accession>
<keyword evidence="2" id="KW-0413">Isomerase</keyword>
<dbReference type="AlphaFoldDB" id="A0A5C4M5A8"/>
<dbReference type="EMBL" id="VDFW01000003">
    <property type="protein sequence ID" value="TNC28445.1"/>
    <property type="molecule type" value="Genomic_DNA"/>
</dbReference>
<evidence type="ECO:0000313" key="3">
    <source>
        <dbReference type="Proteomes" id="UP000305546"/>
    </source>
</evidence>
<gene>
    <name evidence="2" type="ORF">FG385_03965</name>
</gene>
<dbReference type="InterPro" id="IPR017517">
    <property type="entry name" value="Maleyloyr_isom"/>
</dbReference>
<dbReference type="InterPro" id="IPR034660">
    <property type="entry name" value="DinB/YfiT-like"/>
</dbReference>
<dbReference type="SUPFAM" id="SSF109854">
    <property type="entry name" value="DinB/YfiT-like putative metalloenzymes"/>
    <property type="match status" value="1"/>
</dbReference>
<comment type="caution">
    <text evidence="2">The sequence shown here is derived from an EMBL/GenBank/DDBJ whole genome shotgun (WGS) entry which is preliminary data.</text>
</comment>
<dbReference type="OrthoDB" id="5178565at2"/>
<dbReference type="InterPro" id="IPR024344">
    <property type="entry name" value="MDMPI_metal-binding"/>
</dbReference>
<dbReference type="GO" id="GO:0046872">
    <property type="term" value="F:metal ion binding"/>
    <property type="evidence" value="ECO:0007669"/>
    <property type="project" value="InterPro"/>
</dbReference>
<dbReference type="GO" id="GO:0016853">
    <property type="term" value="F:isomerase activity"/>
    <property type="evidence" value="ECO:0007669"/>
    <property type="project" value="UniProtKB-KW"/>
</dbReference>
<feature type="domain" description="Mycothiol-dependent maleylpyruvate isomerase metal-binding" evidence="1">
    <location>
        <begin position="11"/>
        <end position="106"/>
    </location>
</feature>
<dbReference type="Proteomes" id="UP000305546">
    <property type="component" value="Unassembled WGS sequence"/>
</dbReference>
<evidence type="ECO:0000259" key="1">
    <source>
        <dbReference type="Pfam" id="PF11716"/>
    </source>
</evidence>
<protein>
    <submittedName>
        <fullName evidence="2">Maleylpyruvate isomerase family mycothiol-dependent enzyme</fullName>
    </submittedName>
</protein>